<dbReference type="AlphaFoldDB" id="A0ABD3GV97"/>
<organism evidence="1 2">
    <name type="scientific">Riccia sorocarpa</name>
    <dbReference type="NCBI Taxonomy" id="122646"/>
    <lineage>
        <taxon>Eukaryota</taxon>
        <taxon>Viridiplantae</taxon>
        <taxon>Streptophyta</taxon>
        <taxon>Embryophyta</taxon>
        <taxon>Marchantiophyta</taxon>
        <taxon>Marchantiopsida</taxon>
        <taxon>Marchantiidae</taxon>
        <taxon>Marchantiales</taxon>
        <taxon>Ricciaceae</taxon>
        <taxon>Riccia</taxon>
    </lineage>
</organism>
<sequence>METRESEVPDGIIDKIRYHIPFPEVYKRQKLDTRLEWPIWDRLHQVARKWPTYCPAFLQSGELFGFDRSSNSWHSVKLKHMQETEDKFVRVEAIEGALAVLSVGTRSSNFRPQALELWEGHTTGLRVVNLVSGKGRAISDAYPGSLYWLDFVRPARRHPHFEIPLLGKESFKVIVNADWNDEQVLWGSSPGLEIQIYSSQSDSWVSRWDKPDLFCRVLRRTGRLRYAFVGGSFFWVEQEKQVHERRYFNDNLIRVFAAVFESQFDDGSYHEGRWLLESLKAEFKPLDEMHVTTFEEPMLSQALESANKILPASDCETANCMGCVGGSLNGLSFFMIHRPLVFTESGFRGLRVSLPAVIQEYVDHGAHQYKMYLWEVNWFVLDEN</sequence>
<reference evidence="1 2" key="1">
    <citation type="submission" date="2024-09" db="EMBL/GenBank/DDBJ databases">
        <title>Chromosome-scale assembly of Riccia sorocarpa.</title>
        <authorList>
            <person name="Paukszto L."/>
        </authorList>
    </citation>
    <scope>NUCLEOTIDE SEQUENCE [LARGE SCALE GENOMIC DNA]</scope>
    <source>
        <strain evidence="1">LP-2024</strain>
        <tissue evidence="1">Aerial parts of the thallus</tissue>
    </source>
</reference>
<accession>A0ABD3GV97</accession>
<dbReference type="EMBL" id="JBJQOH010000006">
    <property type="protein sequence ID" value="KAL3682102.1"/>
    <property type="molecule type" value="Genomic_DNA"/>
</dbReference>
<protein>
    <submittedName>
        <fullName evidence="1">Uncharacterized protein</fullName>
    </submittedName>
</protein>
<name>A0ABD3GV97_9MARC</name>
<keyword evidence="2" id="KW-1185">Reference proteome</keyword>
<evidence type="ECO:0000313" key="1">
    <source>
        <dbReference type="EMBL" id="KAL3682102.1"/>
    </source>
</evidence>
<dbReference type="Gene3D" id="3.30.1490.220">
    <property type="match status" value="1"/>
</dbReference>
<gene>
    <name evidence="1" type="ORF">R1sor_000124</name>
</gene>
<dbReference type="Proteomes" id="UP001633002">
    <property type="component" value="Unassembled WGS sequence"/>
</dbReference>
<evidence type="ECO:0000313" key="2">
    <source>
        <dbReference type="Proteomes" id="UP001633002"/>
    </source>
</evidence>
<comment type="caution">
    <text evidence="1">The sequence shown here is derived from an EMBL/GenBank/DDBJ whole genome shotgun (WGS) entry which is preliminary data.</text>
</comment>
<proteinExistence type="predicted"/>